<evidence type="ECO:0000313" key="3">
    <source>
        <dbReference type="Proteomes" id="UP000256429"/>
    </source>
</evidence>
<evidence type="ECO:0000256" key="1">
    <source>
        <dbReference type="SAM" id="SignalP"/>
    </source>
</evidence>
<name>A0A3D9RYE8_9FLAO</name>
<dbReference type="AlphaFoldDB" id="A0A3D9RYE8"/>
<keyword evidence="1" id="KW-0732">Signal</keyword>
<dbReference type="Gene3D" id="2.60.40.1120">
    <property type="entry name" value="Carboxypeptidase-like, regulatory domain"/>
    <property type="match status" value="1"/>
</dbReference>
<keyword evidence="3" id="KW-1185">Reference proteome</keyword>
<dbReference type="InterPro" id="IPR008969">
    <property type="entry name" value="CarboxyPept-like_regulatory"/>
</dbReference>
<feature type="signal peptide" evidence="1">
    <location>
        <begin position="1"/>
        <end position="32"/>
    </location>
</feature>
<keyword evidence="2" id="KW-0645">Protease</keyword>
<dbReference type="GO" id="GO:0004180">
    <property type="term" value="F:carboxypeptidase activity"/>
    <property type="evidence" value="ECO:0007669"/>
    <property type="project" value="UniProtKB-KW"/>
</dbReference>
<protein>
    <submittedName>
        <fullName evidence="2">Carboxypeptidase-like protein</fullName>
    </submittedName>
</protein>
<keyword evidence="2" id="KW-0378">Hydrolase</keyword>
<dbReference type="SUPFAM" id="SSF49464">
    <property type="entry name" value="Carboxypeptidase regulatory domain-like"/>
    <property type="match status" value="1"/>
</dbReference>
<organism evidence="2 3">
    <name type="scientific">Lutibacter oceani</name>
    <dbReference type="NCBI Taxonomy" id="1853311"/>
    <lineage>
        <taxon>Bacteria</taxon>
        <taxon>Pseudomonadati</taxon>
        <taxon>Bacteroidota</taxon>
        <taxon>Flavobacteriia</taxon>
        <taxon>Flavobacteriales</taxon>
        <taxon>Flavobacteriaceae</taxon>
        <taxon>Lutibacter</taxon>
    </lineage>
</organism>
<comment type="caution">
    <text evidence="2">The sequence shown here is derived from an EMBL/GenBank/DDBJ whole genome shotgun (WGS) entry which is preliminary data.</text>
</comment>
<feature type="chain" id="PRO_5017817166" evidence="1">
    <location>
        <begin position="33"/>
        <end position="435"/>
    </location>
</feature>
<dbReference type="Pfam" id="PF13715">
    <property type="entry name" value="CarbopepD_reg_2"/>
    <property type="match status" value="1"/>
</dbReference>
<proteinExistence type="predicted"/>
<evidence type="ECO:0000313" key="2">
    <source>
        <dbReference type="EMBL" id="REE82861.1"/>
    </source>
</evidence>
<sequence>MKNIDSLLKKKSTSIICLLFLAFIGFQNQSFANNIIANDTIEYNQYKGVVIDSKNKKPLAFASLLVNNSNISSITNTQGEFLLKIPKEFSHNRVTVSFLGYTSKVIDFNDFKNDDKIVIKLETHIEELSEININIKDAKFLVREMLKRKGDNYFNFPTLMTAFYRETIKKRRNYVSLSEAVVEINKQSYSNSKNDILKLFKARKSTDYNKLDTITLKLKGGPFSTLHIDIIKNTSNFFSEAIFDNYDFTFDTSTKIDNRPIYVVNFKQKSFIKEPLYYGKLYIDANTYALTSTRFELNLDDKQQASRIFIVKKPKKANVIPTEALYQINYREKDGLWYFGYSRIQLGFKIDYDKRLFNSVYYLTMEMAITDWEKNIDGTIFKPRERLKSSVILSDEAQGFSDPEFWGQYNVIEPEKPIENAIKKIQKQLEKNNRN</sequence>
<dbReference type="EMBL" id="QTTQ01000009">
    <property type="protein sequence ID" value="REE82861.1"/>
    <property type="molecule type" value="Genomic_DNA"/>
</dbReference>
<reference evidence="2 3" key="1">
    <citation type="submission" date="2018-08" db="EMBL/GenBank/DDBJ databases">
        <title>Genomic Encyclopedia of Type Strains, Phase III (KMG-III): the genomes of soil and plant-associated and newly described type strains.</title>
        <authorList>
            <person name="Whitman W."/>
        </authorList>
    </citation>
    <scope>NUCLEOTIDE SEQUENCE [LARGE SCALE GENOMIC DNA]</scope>
    <source>
        <strain evidence="2 3">325-5</strain>
    </source>
</reference>
<dbReference type="RefSeq" id="WP_115877565.1">
    <property type="nucleotide sequence ID" value="NZ_QTTQ01000009.1"/>
</dbReference>
<accession>A0A3D9RYE8</accession>
<gene>
    <name evidence="2" type="ORF">BX611_0136</name>
</gene>
<dbReference type="Proteomes" id="UP000256429">
    <property type="component" value="Unassembled WGS sequence"/>
</dbReference>
<dbReference type="OrthoDB" id="1413766at2"/>
<keyword evidence="2" id="KW-0121">Carboxypeptidase</keyword>